<dbReference type="Proteomes" id="UP000827976">
    <property type="component" value="Chromosome 18"/>
</dbReference>
<evidence type="ECO:0000313" key="2">
    <source>
        <dbReference type="Proteomes" id="UP000827976"/>
    </source>
</evidence>
<protein>
    <submittedName>
        <fullName evidence="1">Zf-FLZ domain-containing protein</fullName>
    </submittedName>
</protein>
<evidence type="ECO:0000313" key="1">
    <source>
        <dbReference type="EMBL" id="KAH7655379.1"/>
    </source>
</evidence>
<accession>A0ACB7U514</accession>
<name>A0ACB7U514_DIOAL</name>
<gene>
    <name evidence="1" type="ORF">IHE45_18G006500</name>
</gene>
<proteinExistence type="predicted"/>
<keyword evidence="2" id="KW-1185">Reference proteome</keyword>
<dbReference type="EMBL" id="CM037028">
    <property type="protein sequence ID" value="KAH7655379.1"/>
    <property type="molecule type" value="Genomic_DNA"/>
</dbReference>
<reference evidence="2" key="1">
    <citation type="journal article" date="2022" name="Nat. Commun.">
        <title>Chromosome evolution and the genetic basis of agronomically important traits in greater yam.</title>
        <authorList>
            <person name="Bredeson J.V."/>
            <person name="Lyons J.B."/>
            <person name="Oniyinde I.O."/>
            <person name="Okereke N.R."/>
            <person name="Kolade O."/>
            <person name="Nnabue I."/>
            <person name="Nwadili C.O."/>
            <person name="Hribova E."/>
            <person name="Parker M."/>
            <person name="Nwogha J."/>
            <person name="Shu S."/>
            <person name="Carlson J."/>
            <person name="Kariba R."/>
            <person name="Muthemba S."/>
            <person name="Knop K."/>
            <person name="Barton G.J."/>
            <person name="Sherwood A.V."/>
            <person name="Lopez-Montes A."/>
            <person name="Asiedu R."/>
            <person name="Jamnadass R."/>
            <person name="Muchugi A."/>
            <person name="Goodstein D."/>
            <person name="Egesi C.N."/>
            <person name="Featherston J."/>
            <person name="Asfaw A."/>
            <person name="Simpson G.G."/>
            <person name="Dolezel J."/>
            <person name="Hendre P.S."/>
            <person name="Van Deynze A."/>
            <person name="Kumar P.L."/>
            <person name="Obidiegwu J.E."/>
            <person name="Bhattacharjee R."/>
            <person name="Rokhsar D.S."/>
        </authorList>
    </citation>
    <scope>NUCLEOTIDE SEQUENCE [LARGE SCALE GENOMIC DNA]</scope>
    <source>
        <strain evidence="2">cv. TDa95/00328</strain>
    </source>
</reference>
<sequence>MNLSSKRLLERDLSTRNSWKNRDSGEVGLAIIASLEKKYPARSARKVLISLNININMMKGLEAKCDENVHHEKTKYPALDYLSFCYMCGKRLDGKDIYMYRGEKAFCSPECRCEQISKDEYQERKCRSSFGVSSSSSQYSDRLFFTSIEAA</sequence>
<organism evidence="1 2">
    <name type="scientific">Dioscorea alata</name>
    <name type="common">Purple yam</name>
    <dbReference type="NCBI Taxonomy" id="55571"/>
    <lineage>
        <taxon>Eukaryota</taxon>
        <taxon>Viridiplantae</taxon>
        <taxon>Streptophyta</taxon>
        <taxon>Embryophyta</taxon>
        <taxon>Tracheophyta</taxon>
        <taxon>Spermatophyta</taxon>
        <taxon>Magnoliopsida</taxon>
        <taxon>Liliopsida</taxon>
        <taxon>Dioscoreales</taxon>
        <taxon>Dioscoreaceae</taxon>
        <taxon>Dioscorea</taxon>
    </lineage>
</organism>
<comment type="caution">
    <text evidence="1">The sequence shown here is derived from an EMBL/GenBank/DDBJ whole genome shotgun (WGS) entry which is preliminary data.</text>
</comment>